<evidence type="ECO:0000313" key="2">
    <source>
        <dbReference type="EMBL" id="SOY31962.1"/>
    </source>
</evidence>
<reference evidence="2 3" key="1">
    <citation type="submission" date="2018-01" db="EMBL/GenBank/DDBJ databases">
        <authorList>
            <person name="Gaut B.S."/>
            <person name="Morton B.R."/>
            <person name="Clegg M.T."/>
            <person name="Duvall M.R."/>
        </authorList>
    </citation>
    <scope>NUCLEOTIDE SEQUENCE [LARGE SCALE GENOMIC DNA]</scope>
    <source>
        <strain evidence="2">GP69</strain>
    </source>
</reference>
<feature type="domain" description="Glycoside Hydrolase 20C C-terminal" evidence="1">
    <location>
        <begin position="334"/>
        <end position="510"/>
    </location>
</feature>
<dbReference type="InterPro" id="IPR017853">
    <property type="entry name" value="GH"/>
</dbReference>
<dbReference type="OrthoDB" id="383771at2"/>
<gene>
    <name evidence="2" type="ORF">AMURIS_04714</name>
</gene>
<dbReference type="RefSeq" id="WP_103241936.1">
    <property type="nucleotide sequence ID" value="NZ_JANJZD010000037.1"/>
</dbReference>
<dbReference type="SUPFAM" id="SSF51445">
    <property type="entry name" value="(Trans)glycosidases"/>
    <property type="match status" value="1"/>
</dbReference>
<dbReference type="PANTHER" id="PTHR21040">
    <property type="entry name" value="BCDNA.GH04120"/>
    <property type="match status" value="1"/>
</dbReference>
<organism evidence="2 3">
    <name type="scientific">Acetatifactor muris</name>
    <dbReference type="NCBI Taxonomy" id="879566"/>
    <lineage>
        <taxon>Bacteria</taxon>
        <taxon>Bacillati</taxon>
        <taxon>Bacillota</taxon>
        <taxon>Clostridia</taxon>
        <taxon>Lachnospirales</taxon>
        <taxon>Lachnospiraceae</taxon>
        <taxon>Acetatifactor</taxon>
    </lineage>
</organism>
<dbReference type="EMBL" id="OFSM01000035">
    <property type="protein sequence ID" value="SOY31962.1"/>
    <property type="molecule type" value="Genomic_DNA"/>
</dbReference>
<dbReference type="Pfam" id="PF18088">
    <property type="entry name" value="Glyco_H_20C_C"/>
    <property type="match status" value="1"/>
</dbReference>
<name>A0A2K4ZNK7_9FIRM</name>
<accession>A0A2K4ZNK7</accession>
<evidence type="ECO:0000313" key="3">
    <source>
        <dbReference type="Proteomes" id="UP000236311"/>
    </source>
</evidence>
<protein>
    <submittedName>
        <fullName evidence="2">Glycosyl hydrolase family 20, catalytic domain</fullName>
    </submittedName>
</protein>
<dbReference type="Gene3D" id="1.20.120.670">
    <property type="entry name" value="N-acetyl-b-d-glucoasminidase"/>
    <property type="match status" value="1"/>
</dbReference>
<proteinExistence type="predicted"/>
<dbReference type="Gene3D" id="3.20.20.80">
    <property type="entry name" value="Glycosidases"/>
    <property type="match status" value="1"/>
</dbReference>
<dbReference type="CDD" id="cd06565">
    <property type="entry name" value="GH20_GcnA-like"/>
    <property type="match status" value="1"/>
</dbReference>
<keyword evidence="3" id="KW-1185">Reference proteome</keyword>
<dbReference type="GO" id="GO:0015929">
    <property type="term" value="F:hexosaminidase activity"/>
    <property type="evidence" value="ECO:0007669"/>
    <property type="project" value="InterPro"/>
</dbReference>
<dbReference type="InterPro" id="IPR038901">
    <property type="entry name" value="HEXDC-like"/>
</dbReference>
<dbReference type="InterPro" id="IPR041063">
    <property type="entry name" value="Glyco_H_20C_C"/>
</dbReference>
<dbReference type="PANTHER" id="PTHR21040:SF8">
    <property type="entry name" value="BCDNA.GH04120"/>
    <property type="match status" value="1"/>
</dbReference>
<dbReference type="Proteomes" id="UP000236311">
    <property type="component" value="Unassembled WGS sequence"/>
</dbReference>
<sequence length="524" mass="61048">MKGIMLDCSRNGVMKTETIERYAGIMAKMGYDTLMLYTEETYEVDNEPFFGYMRGRYTKEELKRLDGILAGYGVELVPCIQTLAHLKCMFRWDEYQDIRDCDDILLIDEERTYQLLERMFSTLRQCVSTTKIHVGMDEAHNVGLGKYLERHGYEDRFQLICRHLNKVCELAARYGFEPMIWSDMFCKLALNTADYYQGGSINTEWLKEKVQLPENVSFVYWDYYTTDRQRYTNMIELNRAFGRKVIFAGGAWTWKGFAPDNEFSMNATKEALQACREGGVEDWFLTAWGDDGDECSKFAVLPALMYAAEIDRGTEDMSIIKEHFREIVGADFDTFMLLDRLNIDRGNTGSFCKYLLYVDVFMGFEEPRHSGREYGGYYAQLAEVLHNAEGKGEYAYLFDSYEALCRALVVKSELGRKTRTCYRENDTDGLKKLAEEDYVQAIEAVRAFHRACRKMWMTEKKPHGFDVQDIRLGGLMQRLESCKERLEEYLRGESASIPELEEELLQVKVKRPWRYISTCNVISD</sequence>
<evidence type="ECO:0000259" key="1">
    <source>
        <dbReference type="Pfam" id="PF18088"/>
    </source>
</evidence>
<keyword evidence="2" id="KW-0378">Hydrolase</keyword>
<dbReference type="AlphaFoldDB" id="A0A2K4ZNK7"/>